<dbReference type="EMBL" id="BONG01000018">
    <property type="protein sequence ID" value="GIF89837.1"/>
    <property type="molecule type" value="Genomic_DNA"/>
</dbReference>
<keyword evidence="9" id="KW-1185">Reference proteome</keyword>
<comment type="caution">
    <text evidence="8">The sequence shown here is derived from an EMBL/GenBank/DDBJ whole genome shotgun (WGS) entry which is preliminary data.</text>
</comment>
<keyword evidence="4 6" id="KW-0663">Pyridoxal phosphate</keyword>
<keyword evidence="5 7" id="KW-0456">Lyase</keyword>
<accession>A0A8J3JRN1</accession>
<evidence type="ECO:0000313" key="9">
    <source>
        <dbReference type="Proteomes" id="UP000619293"/>
    </source>
</evidence>
<dbReference type="InterPro" id="IPR015421">
    <property type="entry name" value="PyrdxlP-dep_Trfase_major"/>
</dbReference>
<evidence type="ECO:0000256" key="1">
    <source>
        <dbReference type="ARBA" id="ARBA00001933"/>
    </source>
</evidence>
<evidence type="ECO:0000256" key="3">
    <source>
        <dbReference type="ARBA" id="ARBA00022793"/>
    </source>
</evidence>
<dbReference type="Pfam" id="PF00282">
    <property type="entry name" value="Pyridoxal_deC"/>
    <property type="match status" value="1"/>
</dbReference>
<dbReference type="Gene3D" id="3.40.640.10">
    <property type="entry name" value="Type I PLP-dependent aspartate aminotransferase-like (Major domain)"/>
    <property type="match status" value="1"/>
</dbReference>
<sequence length="397" mass="42756">MTLIPARDTGPTLRDLLEKASAGQRYNLAFPGATDLTHQILAELMTTQLLNNVGSPYDGGHGHNHTKGLEVEVVDMVGDMMRAPATRWGYVTGGSTECTEHALLNARMQFPDLVVYSSADAHYSVAKITRKLMLPFVTVASTPTGQMDLTDLEGELARRRDRPAMIVATAGTTVTEAVDDVAGITAICRRLALTRRRIHVDAALSGPPLALLPETVRPAFDFTAGATSIGISGHKSLGTLMPCGVIVYAEAPYAAAIARVSYTGTRDVTITGSRSGHTPLLLWSVLAGLGSDLHTNRFDAARQLAEQARARLADIGVDAQRNPHAFTVYFPPPPPELLKKWTVTGDERYSHIIVMPGTEAEQLDELVTDWQLLMRPVPAPRRKLARLLGTAATKGGP</sequence>
<keyword evidence="3" id="KW-0210">Decarboxylase</keyword>
<dbReference type="PANTHER" id="PTHR46101:SF2">
    <property type="entry name" value="SERINE DECARBOXYLASE"/>
    <property type="match status" value="1"/>
</dbReference>
<evidence type="ECO:0000313" key="8">
    <source>
        <dbReference type="EMBL" id="GIF89837.1"/>
    </source>
</evidence>
<evidence type="ECO:0000256" key="5">
    <source>
        <dbReference type="ARBA" id="ARBA00023239"/>
    </source>
</evidence>
<proteinExistence type="inferred from homology"/>
<reference evidence="8 9" key="1">
    <citation type="submission" date="2021-01" db="EMBL/GenBank/DDBJ databases">
        <title>Whole genome shotgun sequence of Catellatospora chokoriensis NBRC 107358.</title>
        <authorList>
            <person name="Komaki H."/>
            <person name="Tamura T."/>
        </authorList>
    </citation>
    <scope>NUCLEOTIDE SEQUENCE [LARGE SCALE GENOMIC DNA]</scope>
    <source>
        <strain evidence="8 9">NBRC 107358</strain>
    </source>
</reference>
<comment type="cofactor">
    <cofactor evidence="1 6 7">
        <name>pyridoxal 5'-phosphate</name>
        <dbReference type="ChEBI" id="CHEBI:597326"/>
    </cofactor>
</comment>
<dbReference type="GO" id="GO:0004058">
    <property type="term" value="F:aromatic-L-amino-acid decarboxylase activity"/>
    <property type="evidence" value="ECO:0007669"/>
    <property type="project" value="UniProtKB-ARBA"/>
</dbReference>
<evidence type="ECO:0000256" key="7">
    <source>
        <dbReference type="RuleBase" id="RU000382"/>
    </source>
</evidence>
<dbReference type="Proteomes" id="UP000619293">
    <property type="component" value="Unassembled WGS sequence"/>
</dbReference>
<dbReference type="InterPro" id="IPR051151">
    <property type="entry name" value="Group_II_Decarboxylase"/>
</dbReference>
<dbReference type="PANTHER" id="PTHR46101">
    <property type="match status" value="1"/>
</dbReference>
<dbReference type="InterPro" id="IPR002129">
    <property type="entry name" value="PyrdxlP-dep_de-COase"/>
</dbReference>
<evidence type="ECO:0000256" key="6">
    <source>
        <dbReference type="PIRSR" id="PIRSR602129-50"/>
    </source>
</evidence>
<dbReference type="AlphaFoldDB" id="A0A8J3JRN1"/>
<dbReference type="RefSeq" id="WP_191838982.1">
    <property type="nucleotide sequence ID" value="NZ_BAAALB010000008.1"/>
</dbReference>
<comment type="similarity">
    <text evidence="2 7">Belongs to the group II decarboxylase family.</text>
</comment>
<dbReference type="SUPFAM" id="SSF53383">
    <property type="entry name" value="PLP-dependent transferases"/>
    <property type="match status" value="1"/>
</dbReference>
<organism evidence="8 9">
    <name type="scientific">Catellatospora chokoriensis</name>
    <dbReference type="NCBI Taxonomy" id="310353"/>
    <lineage>
        <taxon>Bacteria</taxon>
        <taxon>Bacillati</taxon>
        <taxon>Actinomycetota</taxon>
        <taxon>Actinomycetes</taxon>
        <taxon>Micromonosporales</taxon>
        <taxon>Micromonosporaceae</taxon>
        <taxon>Catellatospora</taxon>
    </lineage>
</organism>
<dbReference type="GO" id="GO:0019752">
    <property type="term" value="P:carboxylic acid metabolic process"/>
    <property type="evidence" value="ECO:0007669"/>
    <property type="project" value="InterPro"/>
</dbReference>
<protein>
    <submittedName>
        <fullName evidence="8">Histidine decarboxylase</fullName>
    </submittedName>
</protein>
<dbReference type="InterPro" id="IPR015424">
    <property type="entry name" value="PyrdxlP-dep_Trfase"/>
</dbReference>
<gene>
    <name evidence="8" type="primary">hdc_2</name>
    <name evidence="8" type="ORF">Cch02nite_32810</name>
</gene>
<evidence type="ECO:0000256" key="4">
    <source>
        <dbReference type="ARBA" id="ARBA00022898"/>
    </source>
</evidence>
<dbReference type="GO" id="GO:0030170">
    <property type="term" value="F:pyridoxal phosphate binding"/>
    <property type="evidence" value="ECO:0007669"/>
    <property type="project" value="InterPro"/>
</dbReference>
<evidence type="ECO:0000256" key="2">
    <source>
        <dbReference type="ARBA" id="ARBA00009533"/>
    </source>
</evidence>
<feature type="modified residue" description="N6-(pyridoxal phosphate)lysine" evidence="6">
    <location>
        <position position="235"/>
    </location>
</feature>
<name>A0A8J3JRN1_9ACTN</name>